<evidence type="ECO:0000256" key="1">
    <source>
        <dbReference type="ARBA" id="ARBA00022448"/>
    </source>
</evidence>
<dbReference type="Gene3D" id="3.40.50.2300">
    <property type="match status" value="1"/>
</dbReference>
<proteinExistence type="predicted"/>
<keyword evidence="5" id="KW-0598">Phosphotransferase system</keyword>
<dbReference type="InterPro" id="IPR051819">
    <property type="entry name" value="PTS_sugar-specific_EIIB"/>
</dbReference>
<dbReference type="Proteomes" id="UP000183039">
    <property type="component" value="Unassembled WGS sequence"/>
</dbReference>
<dbReference type="GO" id="GO:0016301">
    <property type="term" value="F:kinase activity"/>
    <property type="evidence" value="ECO:0007669"/>
    <property type="project" value="UniProtKB-KW"/>
</dbReference>
<dbReference type="GO" id="GO:0009401">
    <property type="term" value="P:phosphoenolpyruvate-dependent sugar phosphotransferase system"/>
    <property type="evidence" value="ECO:0007669"/>
    <property type="project" value="UniProtKB-KW"/>
</dbReference>
<reference evidence="10 12" key="1">
    <citation type="submission" date="2014-12" db="EMBL/GenBank/DDBJ databases">
        <title>Draft genome sequences of 29 type strains of Enterococci.</title>
        <authorList>
            <person name="Zhong Z."/>
            <person name="Sun Z."/>
            <person name="Liu W."/>
            <person name="Zhang W."/>
            <person name="Zhang H."/>
        </authorList>
    </citation>
    <scope>NUCLEOTIDE SEQUENCE [LARGE SCALE GENOMIC DNA]</scope>
    <source>
        <strain evidence="10 12">DSM 22801</strain>
    </source>
</reference>
<dbReference type="EMBL" id="CP013614">
    <property type="protein sequence ID" value="ALS01974.1"/>
    <property type="molecule type" value="Genomic_DNA"/>
</dbReference>
<evidence type="ECO:0000313" key="11">
    <source>
        <dbReference type="Proteomes" id="UP000065511"/>
    </source>
</evidence>
<keyword evidence="2" id="KW-0597">Phosphoprotein</keyword>
<evidence type="ECO:0000256" key="6">
    <source>
        <dbReference type="ARBA" id="ARBA00022777"/>
    </source>
</evidence>
<dbReference type="KEGG" id="ess:ATZ33_11450"/>
<keyword evidence="4" id="KW-0808">Transferase</keyword>
<dbReference type="PANTHER" id="PTHR34581">
    <property type="entry name" value="PTS SYSTEM N,N'-DIACETYLCHITOBIOSE-SPECIFIC EIIB COMPONENT"/>
    <property type="match status" value="1"/>
</dbReference>
<dbReference type="OrthoDB" id="2189535at2"/>
<keyword evidence="3" id="KW-0762">Sugar transport</keyword>
<dbReference type="PROSITE" id="PS51100">
    <property type="entry name" value="PTS_EIIB_TYPE_3"/>
    <property type="match status" value="1"/>
</dbReference>
<keyword evidence="6" id="KW-0418">Kinase</keyword>
<dbReference type="InterPro" id="IPR003501">
    <property type="entry name" value="PTS_EIIB_2/3"/>
</dbReference>
<dbReference type="EMBL" id="JXLC01000019">
    <property type="protein sequence ID" value="OJG90406.1"/>
    <property type="molecule type" value="Genomic_DNA"/>
</dbReference>
<keyword evidence="1" id="KW-0813">Transport</keyword>
<evidence type="ECO:0000259" key="8">
    <source>
        <dbReference type="PROSITE" id="PS51100"/>
    </source>
</evidence>
<evidence type="ECO:0000313" key="10">
    <source>
        <dbReference type="EMBL" id="OJG90406.1"/>
    </source>
</evidence>
<evidence type="ECO:0000313" key="9">
    <source>
        <dbReference type="EMBL" id="ALS01974.1"/>
    </source>
</evidence>
<evidence type="ECO:0000256" key="5">
    <source>
        <dbReference type="ARBA" id="ARBA00022683"/>
    </source>
</evidence>
<dbReference type="GO" id="GO:0008982">
    <property type="term" value="F:protein-N(PI)-phosphohistidine-sugar phosphotransferase activity"/>
    <property type="evidence" value="ECO:0007669"/>
    <property type="project" value="InterPro"/>
</dbReference>
<feature type="domain" description="PTS EIIB type-3" evidence="8">
    <location>
        <begin position="2"/>
        <end position="102"/>
    </location>
</feature>
<reference evidence="9 11" key="2">
    <citation type="submission" date="2015-12" db="EMBL/GenBank/DDBJ databases">
        <authorList>
            <person name="Lauer A."/>
            <person name="Humrighouse B."/>
            <person name="Loparev V."/>
            <person name="Shewmaker P.L."/>
            <person name="Whitney A.M."/>
            <person name="McLaughlin R.W."/>
        </authorList>
    </citation>
    <scope>NUCLEOTIDE SEQUENCE [LARGE SCALE GENOMIC DNA]</scope>
    <source>
        <strain evidence="9 11">LMG 23085</strain>
    </source>
</reference>
<evidence type="ECO:0000256" key="2">
    <source>
        <dbReference type="ARBA" id="ARBA00022553"/>
    </source>
</evidence>
<protein>
    <submittedName>
        <fullName evidence="9">PTS cellobiose transporter subunit IIC</fullName>
    </submittedName>
</protein>
<dbReference type="RefSeq" id="WP_071878396.1">
    <property type="nucleotide sequence ID" value="NZ_JXLC01000019.1"/>
</dbReference>
<gene>
    <name evidence="9" type="ORF">ATZ33_11450</name>
    <name evidence="10" type="ORF">RV15_GL001097</name>
</gene>
<keyword evidence="11" id="KW-1185">Reference proteome</keyword>
<name>A0A0S3KCC0_9ENTE</name>
<evidence type="ECO:0000256" key="4">
    <source>
        <dbReference type="ARBA" id="ARBA00022679"/>
    </source>
</evidence>
<dbReference type="InterPro" id="IPR036095">
    <property type="entry name" value="PTS_EIIB-like_sf"/>
</dbReference>
<sequence>MEKNILIICEAGISASLLVSKILETLRKKHLDYVIDYAPVSRVQEKLEFKDYDVLLLTPQVARYKEKIQEIIDQQKCTSKIVFIKPEDFQYMNIEQIISDVQ</sequence>
<evidence type="ECO:0000256" key="3">
    <source>
        <dbReference type="ARBA" id="ARBA00022597"/>
    </source>
</evidence>
<dbReference type="InterPro" id="IPR013012">
    <property type="entry name" value="PTS_EIIB_3"/>
</dbReference>
<organism evidence="10 12">
    <name type="scientific">Enterococcus silesiacus</name>
    <dbReference type="NCBI Taxonomy" id="332949"/>
    <lineage>
        <taxon>Bacteria</taxon>
        <taxon>Bacillati</taxon>
        <taxon>Bacillota</taxon>
        <taxon>Bacilli</taxon>
        <taxon>Lactobacillales</taxon>
        <taxon>Enterococcaceae</taxon>
        <taxon>Enterococcus</taxon>
    </lineage>
</organism>
<dbReference type="SUPFAM" id="SSF52794">
    <property type="entry name" value="PTS system IIB component-like"/>
    <property type="match status" value="1"/>
</dbReference>
<dbReference type="Pfam" id="PF02302">
    <property type="entry name" value="PTS_IIB"/>
    <property type="match status" value="1"/>
</dbReference>
<evidence type="ECO:0000256" key="7">
    <source>
        <dbReference type="PROSITE-ProRule" id="PRU00423"/>
    </source>
</evidence>
<dbReference type="AlphaFoldDB" id="A0A0S3KCC0"/>
<dbReference type="Proteomes" id="UP000065511">
    <property type="component" value="Chromosome"/>
</dbReference>
<dbReference type="PANTHER" id="PTHR34581:SF2">
    <property type="entry name" value="PTS SYSTEM N,N'-DIACETYLCHITOBIOSE-SPECIFIC EIIB COMPONENT"/>
    <property type="match status" value="1"/>
</dbReference>
<evidence type="ECO:0000313" key="12">
    <source>
        <dbReference type="Proteomes" id="UP000183039"/>
    </source>
</evidence>
<feature type="modified residue" description="Phosphocysteine; by EIIA" evidence="7">
    <location>
        <position position="9"/>
    </location>
</feature>
<accession>A0A0S3KCC0</accession>